<evidence type="ECO:0000256" key="7">
    <source>
        <dbReference type="ARBA" id="ARBA00022777"/>
    </source>
</evidence>
<protein>
    <recommendedName>
        <fullName evidence="2">non-specific serine/threonine protein kinase</fullName>
        <ecNumber evidence="2">2.7.11.1</ecNumber>
    </recommendedName>
</protein>
<reference evidence="15" key="1">
    <citation type="submission" date="2015-02" db="EMBL/GenBank/DDBJ databases">
        <title>Genome sequencing for Strongylocentrotus purpuratus.</title>
        <authorList>
            <person name="Murali S."/>
            <person name="Liu Y."/>
            <person name="Vee V."/>
            <person name="English A."/>
            <person name="Wang M."/>
            <person name="Skinner E."/>
            <person name="Han Y."/>
            <person name="Muzny D.M."/>
            <person name="Worley K.C."/>
            <person name="Gibbs R.A."/>
        </authorList>
    </citation>
    <scope>NUCLEOTIDE SEQUENCE</scope>
</reference>
<dbReference type="CDD" id="cd12122">
    <property type="entry name" value="AMPKA_C"/>
    <property type="match status" value="1"/>
</dbReference>
<evidence type="ECO:0000256" key="2">
    <source>
        <dbReference type="ARBA" id="ARBA00012513"/>
    </source>
</evidence>
<dbReference type="OrthoDB" id="193931at2759"/>
<dbReference type="PANTHER" id="PTHR24346:SF110">
    <property type="entry name" value="NON-SPECIFIC SERINE_THREONINE PROTEIN KINASE"/>
    <property type="match status" value="1"/>
</dbReference>
<dbReference type="Gene3D" id="3.30.200.20">
    <property type="entry name" value="Phosphorylase Kinase, domain 1"/>
    <property type="match status" value="1"/>
</dbReference>
<dbReference type="FunCoup" id="A0A7M7PNV6">
    <property type="interactions" value="1885"/>
</dbReference>
<evidence type="ECO:0000256" key="6">
    <source>
        <dbReference type="ARBA" id="ARBA00022741"/>
    </source>
</evidence>
<dbReference type="GO" id="GO:1904262">
    <property type="term" value="P:negative regulation of TORC1 signaling"/>
    <property type="evidence" value="ECO:0000318"/>
    <property type="project" value="GO_Central"/>
</dbReference>
<reference evidence="14" key="2">
    <citation type="submission" date="2021-01" db="UniProtKB">
        <authorList>
            <consortium name="EnsemblMetazoa"/>
        </authorList>
    </citation>
    <scope>IDENTIFICATION</scope>
</reference>
<dbReference type="KEGG" id="spu:100888004"/>
<dbReference type="Pfam" id="PF21147">
    <property type="entry name" value="AMPK_alpha_AID"/>
    <property type="match status" value="1"/>
</dbReference>
<dbReference type="CDD" id="cd14336">
    <property type="entry name" value="UBA_AID_AMPKalpha"/>
    <property type="match status" value="1"/>
</dbReference>
<evidence type="ECO:0000256" key="9">
    <source>
        <dbReference type="ARBA" id="ARBA00047899"/>
    </source>
</evidence>
<dbReference type="GO" id="GO:0005737">
    <property type="term" value="C:cytoplasm"/>
    <property type="evidence" value="ECO:0000318"/>
    <property type="project" value="GO_Central"/>
</dbReference>
<dbReference type="GO" id="GO:0042149">
    <property type="term" value="P:cellular response to glucose starvation"/>
    <property type="evidence" value="ECO:0000318"/>
    <property type="project" value="GO_Central"/>
</dbReference>
<dbReference type="CDD" id="cd14079">
    <property type="entry name" value="STKc_AMPK_alpha"/>
    <property type="match status" value="1"/>
</dbReference>
<dbReference type="PROSITE" id="PS50011">
    <property type="entry name" value="PROTEIN_KINASE_DOM"/>
    <property type="match status" value="1"/>
</dbReference>
<evidence type="ECO:0000313" key="14">
    <source>
        <dbReference type="EnsemblMetazoa" id="XP_030852246"/>
    </source>
</evidence>
<keyword evidence="3" id="KW-0723">Serine/threonine-protein kinase</keyword>
<comment type="catalytic activity">
    <reaction evidence="10">
        <text>L-seryl-[protein] + ATP = O-phospho-L-seryl-[protein] + ADP + H(+)</text>
        <dbReference type="Rhea" id="RHEA:17989"/>
        <dbReference type="Rhea" id="RHEA-COMP:9863"/>
        <dbReference type="Rhea" id="RHEA-COMP:11604"/>
        <dbReference type="ChEBI" id="CHEBI:15378"/>
        <dbReference type="ChEBI" id="CHEBI:29999"/>
        <dbReference type="ChEBI" id="CHEBI:30616"/>
        <dbReference type="ChEBI" id="CHEBI:83421"/>
        <dbReference type="ChEBI" id="CHEBI:456216"/>
        <dbReference type="EC" id="2.7.11.1"/>
    </reaction>
</comment>
<dbReference type="GO" id="GO:0120025">
    <property type="term" value="C:plasma membrane bounded cell projection"/>
    <property type="evidence" value="ECO:0007669"/>
    <property type="project" value="UniProtKB-ARBA"/>
</dbReference>
<dbReference type="Pfam" id="PF16579">
    <property type="entry name" value="AdenylateSensor"/>
    <property type="match status" value="1"/>
</dbReference>
<dbReference type="InterPro" id="IPR017441">
    <property type="entry name" value="Protein_kinase_ATP_BS"/>
</dbReference>
<dbReference type="GO" id="GO:0005634">
    <property type="term" value="C:nucleus"/>
    <property type="evidence" value="ECO:0000318"/>
    <property type="project" value="GO_Central"/>
</dbReference>
<evidence type="ECO:0000256" key="5">
    <source>
        <dbReference type="ARBA" id="ARBA00022679"/>
    </source>
</evidence>
<organism evidence="14 15">
    <name type="scientific">Strongylocentrotus purpuratus</name>
    <name type="common">Purple sea urchin</name>
    <dbReference type="NCBI Taxonomy" id="7668"/>
    <lineage>
        <taxon>Eukaryota</taxon>
        <taxon>Metazoa</taxon>
        <taxon>Echinodermata</taxon>
        <taxon>Eleutherozoa</taxon>
        <taxon>Echinozoa</taxon>
        <taxon>Echinoidea</taxon>
        <taxon>Euechinoidea</taxon>
        <taxon>Echinacea</taxon>
        <taxon>Camarodonta</taxon>
        <taxon>Echinidea</taxon>
        <taxon>Strongylocentrotidae</taxon>
        <taxon>Strongylocentrotus</taxon>
    </lineage>
</organism>
<dbReference type="Gene3D" id="1.10.510.10">
    <property type="entry name" value="Transferase(Phosphotransferase) domain 1"/>
    <property type="match status" value="1"/>
</dbReference>
<dbReference type="GO" id="GO:0004679">
    <property type="term" value="F:AMP-activated protein kinase activity"/>
    <property type="evidence" value="ECO:0007669"/>
    <property type="project" value="UniProtKB-ARBA"/>
</dbReference>
<dbReference type="Pfam" id="PF00069">
    <property type="entry name" value="Pkinase"/>
    <property type="match status" value="1"/>
</dbReference>
<dbReference type="InterPro" id="IPR028375">
    <property type="entry name" value="KA1/Ssp2_C"/>
</dbReference>
<dbReference type="InterPro" id="IPR000719">
    <property type="entry name" value="Prot_kinase_dom"/>
</dbReference>
<dbReference type="OMA" id="SKTKWHF"/>
<dbReference type="SMART" id="SM00220">
    <property type="entry name" value="S_TKc"/>
    <property type="match status" value="1"/>
</dbReference>
<dbReference type="GO" id="GO:1990044">
    <property type="term" value="P:protein localization to lipid droplet"/>
    <property type="evidence" value="ECO:0000318"/>
    <property type="project" value="GO_Central"/>
</dbReference>
<evidence type="ECO:0000256" key="12">
    <source>
        <dbReference type="SAM" id="MobiDB-lite"/>
    </source>
</evidence>
<feature type="region of interest" description="Disordered" evidence="12">
    <location>
        <begin position="479"/>
        <end position="513"/>
    </location>
</feature>
<dbReference type="EnsemblMetazoa" id="XM_030996386">
    <property type="protein sequence ID" value="XP_030852246"/>
    <property type="gene ID" value="LOC100888004"/>
</dbReference>
<keyword evidence="5" id="KW-0808">Transferase</keyword>
<dbReference type="FunFam" id="1.10.510.10:FF:000079">
    <property type="entry name" value="Non-specific serine/threonine protein kinase"/>
    <property type="match status" value="1"/>
</dbReference>
<dbReference type="InterPro" id="IPR032270">
    <property type="entry name" value="AMPK_C"/>
</dbReference>
<dbReference type="Proteomes" id="UP000007110">
    <property type="component" value="Unassembled WGS sequence"/>
</dbReference>
<comment type="similarity">
    <text evidence="1">Belongs to the protein kinase superfamily. CAMK Ser/Thr protein kinase family. SNF1 subfamily.</text>
</comment>
<dbReference type="SUPFAM" id="SSF56112">
    <property type="entry name" value="Protein kinase-like (PK-like)"/>
    <property type="match status" value="1"/>
</dbReference>
<feature type="domain" description="Protein kinase" evidence="13">
    <location>
        <begin position="13"/>
        <end position="266"/>
    </location>
</feature>
<name>A0A7M7PNV6_STRPU</name>
<dbReference type="EC" id="2.7.11.1" evidence="2"/>
<evidence type="ECO:0000259" key="13">
    <source>
        <dbReference type="PROSITE" id="PS50011"/>
    </source>
</evidence>
<dbReference type="FunFam" id="3.30.200.20:FF:000003">
    <property type="entry name" value="Non-specific serine/threonine protein kinase"/>
    <property type="match status" value="1"/>
</dbReference>
<keyword evidence="6 11" id="KW-0547">Nucleotide-binding</keyword>
<dbReference type="InterPro" id="IPR011009">
    <property type="entry name" value="Kinase-like_dom_sf"/>
</dbReference>
<sequence length="537" mass="61547">MTTINSGVKIGHYVLGETIGMGTFGKVKMGEHLLTQHKVAIKILNRQKIKNLDVVSKIKREIQNMKLFRHPHIVKLYQVISTPTDIFMVMEYVAGGELFDYIVKHGKLKEHEARRFFQQIISGVDYCHRHMIVHRDLKPENLLLDPNLHVKIADFGLSNMMTDGEFLRTSCGSPNYAAPEVISGKLYAGPEVDIWSCGVILYALLCGTLPFDDEHVPTLFRKIKGGHFTIPDHIERSQVKSLIQHMLQVDPLKRATIKDIREHDWFRIDMPQYLFPQNDFDDSIVDVDAVKEVCEKFNVREGEVQNALMCGDPHDQLRIAYYLIIDNKRIMDEASKTQMKDFYLASSPPPRESYLEVQEGGFLLPKAHPERLTTMTMNTLENFNNQSSESQRRVSATPVKRSKWHLGIRSQSRPHDIMGEVFRAMKALNFEWKVVNPFYVRVRRTNPLTGAQIKLGLQLYQVDSKSYLLDFKSLTNPRDSGMTNFGSDDRMEVEEPMSPRSPTTPTLPQSPGSPRCMQHCTMEFFEMCASLIATLAR</sequence>
<dbReference type="SUPFAM" id="SSF103243">
    <property type="entry name" value="KA1-like"/>
    <property type="match status" value="1"/>
</dbReference>
<dbReference type="AlphaFoldDB" id="A0A7M7PNV6"/>
<dbReference type="GO" id="GO:0005524">
    <property type="term" value="F:ATP binding"/>
    <property type="evidence" value="ECO:0007669"/>
    <property type="project" value="UniProtKB-UniRule"/>
</dbReference>
<dbReference type="PROSITE" id="PS00108">
    <property type="entry name" value="PROTEIN_KINASE_ST"/>
    <property type="match status" value="1"/>
</dbReference>
<evidence type="ECO:0000256" key="10">
    <source>
        <dbReference type="ARBA" id="ARBA00048679"/>
    </source>
</evidence>
<feature type="compositionally biased region" description="Polar residues" evidence="12">
    <location>
        <begin position="500"/>
        <end position="512"/>
    </location>
</feature>
<evidence type="ECO:0000256" key="1">
    <source>
        <dbReference type="ARBA" id="ARBA00006234"/>
    </source>
</evidence>
<dbReference type="GO" id="GO:0043050">
    <property type="term" value="P:nematode pharyngeal pumping"/>
    <property type="evidence" value="ECO:0007669"/>
    <property type="project" value="UniProtKB-ARBA"/>
</dbReference>
<proteinExistence type="inferred from homology"/>
<comment type="catalytic activity">
    <reaction evidence="9">
        <text>L-threonyl-[protein] + ATP = O-phospho-L-threonyl-[protein] + ADP + H(+)</text>
        <dbReference type="Rhea" id="RHEA:46608"/>
        <dbReference type="Rhea" id="RHEA-COMP:11060"/>
        <dbReference type="Rhea" id="RHEA-COMP:11605"/>
        <dbReference type="ChEBI" id="CHEBI:15378"/>
        <dbReference type="ChEBI" id="CHEBI:30013"/>
        <dbReference type="ChEBI" id="CHEBI:30616"/>
        <dbReference type="ChEBI" id="CHEBI:61977"/>
        <dbReference type="ChEBI" id="CHEBI:456216"/>
        <dbReference type="EC" id="2.7.11.1"/>
    </reaction>
</comment>
<dbReference type="GO" id="GO:0031588">
    <property type="term" value="C:nucleotide-activated protein kinase complex"/>
    <property type="evidence" value="ECO:0000318"/>
    <property type="project" value="GO_Central"/>
</dbReference>
<evidence type="ECO:0000313" key="15">
    <source>
        <dbReference type="Proteomes" id="UP000007110"/>
    </source>
</evidence>
<dbReference type="InterPro" id="IPR049020">
    <property type="entry name" value="PRKAA1/2_AID"/>
</dbReference>
<keyword evidence="7" id="KW-0418">Kinase</keyword>
<evidence type="ECO:0000256" key="8">
    <source>
        <dbReference type="ARBA" id="ARBA00022840"/>
    </source>
</evidence>
<dbReference type="PROSITE" id="PS00107">
    <property type="entry name" value="PROTEIN_KINASE_ATP"/>
    <property type="match status" value="1"/>
</dbReference>
<evidence type="ECO:0000256" key="4">
    <source>
        <dbReference type="ARBA" id="ARBA00022553"/>
    </source>
</evidence>
<feature type="binding site" evidence="11">
    <location>
        <position position="42"/>
    </location>
    <ligand>
        <name>ATP</name>
        <dbReference type="ChEBI" id="CHEBI:30616"/>
    </ligand>
</feature>
<dbReference type="InterPro" id="IPR008271">
    <property type="entry name" value="Ser/Thr_kinase_AS"/>
</dbReference>
<keyword evidence="8 11" id="KW-0067">ATP-binding</keyword>
<dbReference type="Gene3D" id="3.30.310.80">
    <property type="entry name" value="Kinase associated domain 1, KA1"/>
    <property type="match status" value="1"/>
</dbReference>
<evidence type="ECO:0000256" key="11">
    <source>
        <dbReference type="PROSITE-ProRule" id="PRU10141"/>
    </source>
</evidence>
<keyword evidence="4" id="KW-0597">Phosphoprotein</keyword>
<evidence type="ECO:0000256" key="3">
    <source>
        <dbReference type="ARBA" id="ARBA00022527"/>
    </source>
</evidence>
<dbReference type="GO" id="GO:0010508">
    <property type="term" value="P:positive regulation of autophagy"/>
    <property type="evidence" value="ECO:0000318"/>
    <property type="project" value="GO_Central"/>
</dbReference>
<dbReference type="PANTHER" id="PTHR24346">
    <property type="entry name" value="MAP/MICROTUBULE AFFINITY-REGULATING KINASE"/>
    <property type="match status" value="1"/>
</dbReference>
<dbReference type="InParanoid" id="A0A7M7PNV6"/>
<dbReference type="FunFam" id="1.10.8.10:FF:000055">
    <property type="entry name" value="Non-specific serine/threonine protein kinase"/>
    <property type="match status" value="1"/>
</dbReference>
<dbReference type="GO" id="GO:0004674">
    <property type="term" value="F:protein serine/threonine kinase activity"/>
    <property type="evidence" value="ECO:0000318"/>
    <property type="project" value="GO_Central"/>
</dbReference>
<keyword evidence="15" id="KW-1185">Reference proteome</keyword>
<dbReference type="Gene3D" id="1.10.8.10">
    <property type="entry name" value="DNA helicase RuvA subunit, C-terminal domain"/>
    <property type="match status" value="1"/>
</dbReference>
<dbReference type="GeneID" id="100888004"/>
<accession>A0A7M7PNV6</accession>
<dbReference type="RefSeq" id="XP_030852246.1">
    <property type="nucleotide sequence ID" value="XM_030996386.1"/>
</dbReference>